<reference evidence="8 9" key="1">
    <citation type="submission" date="2018-10" db="EMBL/GenBank/DDBJ databases">
        <authorList>
            <person name="Chen W.-M."/>
        </authorList>
    </citation>
    <scope>NUCLEOTIDE SEQUENCE [LARGE SCALE GENOMIC DNA]</scope>
    <source>
        <strain evidence="8 9">THS-13</strain>
    </source>
</reference>
<evidence type="ECO:0000256" key="3">
    <source>
        <dbReference type="ARBA" id="ARBA00022737"/>
    </source>
</evidence>
<evidence type="ECO:0000259" key="7">
    <source>
        <dbReference type="PROSITE" id="PS50914"/>
    </source>
</evidence>
<keyword evidence="2 6" id="KW-0732">Signal</keyword>
<dbReference type="Proteomes" id="UP000282106">
    <property type="component" value="Unassembled WGS sequence"/>
</dbReference>
<dbReference type="PANTHER" id="PTHR34606">
    <property type="entry name" value="BON DOMAIN-CONTAINING PROTEIN"/>
    <property type="match status" value="1"/>
</dbReference>
<accession>A0A3N0VDU3</accession>
<evidence type="ECO:0000256" key="5">
    <source>
        <dbReference type="ARBA" id="ARBA00070588"/>
    </source>
</evidence>
<proteinExistence type="predicted"/>
<dbReference type="Gene3D" id="3.30.1340.30">
    <property type="match status" value="1"/>
</dbReference>
<evidence type="ECO:0000256" key="2">
    <source>
        <dbReference type="ARBA" id="ARBA00022729"/>
    </source>
</evidence>
<dbReference type="InParanoid" id="A0A3N0VDU3"/>
<dbReference type="RefSeq" id="WP_123211398.1">
    <property type="nucleotide sequence ID" value="NZ_RJVO01000003.1"/>
</dbReference>
<sequence>MKKQTLLAAAILGASSLPLLAHAAEPIQTPTKAEVKQYAGDAALTTKVKSAFLAEPNLKSLDISVETTNGVVVLSGAVISTAQIEQAVDVAKHVKGVKEVKNDLRLKSELTG</sequence>
<dbReference type="Pfam" id="PF04972">
    <property type="entry name" value="BON"/>
    <property type="match status" value="1"/>
</dbReference>
<dbReference type="EMBL" id="RJVO01000003">
    <property type="protein sequence ID" value="ROH90943.1"/>
    <property type="molecule type" value="Genomic_DNA"/>
</dbReference>
<gene>
    <name evidence="8" type="ORF">ED208_08170</name>
</gene>
<keyword evidence="9" id="KW-1185">Reference proteome</keyword>
<dbReference type="AlphaFoldDB" id="A0A3N0VDU3"/>
<comment type="caution">
    <text evidence="8">The sequence shown here is derived from an EMBL/GenBank/DDBJ whole genome shotgun (WGS) entry which is preliminary data.</text>
</comment>
<evidence type="ECO:0000256" key="4">
    <source>
        <dbReference type="ARBA" id="ARBA00022764"/>
    </source>
</evidence>
<dbReference type="PROSITE" id="PS50914">
    <property type="entry name" value="BON"/>
    <property type="match status" value="1"/>
</dbReference>
<protein>
    <recommendedName>
        <fullName evidence="5">Osmotically-inducible protein Y</fullName>
    </recommendedName>
</protein>
<comment type="subcellular location">
    <subcellularLocation>
        <location evidence="1">Periplasm</location>
    </subcellularLocation>
</comment>
<keyword evidence="4" id="KW-0574">Periplasm</keyword>
<evidence type="ECO:0000256" key="1">
    <source>
        <dbReference type="ARBA" id="ARBA00004418"/>
    </source>
</evidence>
<dbReference type="FunFam" id="3.30.1340.30:FF:000001">
    <property type="entry name" value="Molecular chaperone OsmY"/>
    <property type="match status" value="1"/>
</dbReference>
<evidence type="ECO:0000313" key="9">
    <source>
        <dbReference type="Proteomes" id="UP000282106"/>
    </source>
</evidence>
<feature type="signal peptide" evidence="6">
    <location>
        <begin position="1"/>
        <end position="23"/>
    </location>
</feature>
<dbReference type="InterPro" id="IPR051686">
    <property type="entry name" value="Lipoprotein_DolP"/>
</dbReference>
<feature type="domain" description="BON" evidence="7">
    <location>
        <begin position="40"/>
        <end position="108"/>
    </location>
</feature>
<evidence type="ECO:0000256" key="6">
    <source>
        <dbReference type="SAM" id="SignalP"/>
    </source>
</evidence>
<dbReference type="PANTHER" id="PTHR34606:SF16">
    <property type="entry name" value="BON DOMAIN-CONTAINING PROTEIN"/>
    <property type="match status" value="1"/>
</dbReference>
<evidence type="ECO:0000313" key="8">
    <source>
        <dbReference type="EMBL" id="ROH90943.1"/>
    </source>
</evidence>
<keyword evidence="3" id="KW-0677">Repeat</keyword>
<dbReference type="GO" id="GO:0042597">
    <property type="term" value="C:periplasmic space"/>
    <property type="evidence" value="ECO:0007669"/>
    <property type="project" value="UniProtKB-SubCell"/>
</dbReference>
<name>A0A3N0VDU3_9GAMM</name>
<dbReference type="InterPro" id="IPR007055">
    <property type="entry name" value="BON_dom"/>
</dbReference>
<feature type="chain" id="PRO_5018176068" description="Osmotically-inducible protein Y" evidence="6">
    <location>
        <begin position="24"/>
        <end position="112"/>
    </location>
</feature>
<dbReference type="SMART" id="SM00749">
    <property type="entry name" value="BON"/>
    <property type="match status" value="1"/>
</dbReference>
<dbReference type="InterPro" id="IPR014004">
    <property type="entry name" value="Transpt-assoc_nodulatn_dom_bac"/>
</dbReference>
<organism evidence="8 9">
    <name type="scientific">Stagnimonas aquatica</name>
    <dbReference type="NCBI Taxonomy" id="2689987"/>
    <lineage>
        <taxon>Bacteria</taxon>
        <taxon>Pseudomonadati</taxon>
        <taxon>Pseudomonadota</taxon>
        <taxon>Gammaproteobacteria</taxon>
        <taxon>Nevskiales</taxon>
        <taxon>Nevskiaceae</taxon>
        <taxon>Stagnimonas</taxon>
    </lineage>
</organism>